<dbReference type="GO" id="GO:0016787">
    <property type="term" value="F:hydrolase activity"/>
    <property type="evidence" value="ECO:0007669"/>
    <property type="project" value="UniProtKB-KW"/>
</dbReference>
<dbReference type="SUPFAM" id="SSF55811">
    <property type="entry name" value="Nudix"/>
    <property type="match status" value="1"/>
</dbReference>
<dbReference type="RefSeq" id="WP_127697518.1">
    <property type="nucleotide sequence ID" value="NZ_SACS01000002.1"/>
</dbReference>
<evidence type="ECO:0000313" key="5">
    <source>
        <dbReference type="Proteomes" id="UP000283077"/>
    </source>
</evidence>
<name>A0A437R338_9GAMM</name>
<accession>A0A437R338</accession>
<dbReference type="Gene3D" id="3.90.79.10">
    <property type="entry name" value="Nucleoside Triphosphate Pyrophosphohydrolase"/>
    <property type="match status" value="1"/>
</dbReference>
<dbReference type="InterPro" id="IPR000086">
    <property type="entry name" value="NUDIX_hydrolase_dom"/>
</dbReference>
<evidence type="ECO:0000313" key="4">
    <source>
        <dbReference type="EMBL" id="RVU41133.1"/>
    </source>
</evidence>
<dbReference type="InterPro" id="IPR020084">
    <property type="entry name" value="NUDIX_hydrolase_CS"/>
</dbReference>
<sequence length="161" mass="17788">MDRSQLHLTVAAVVVYQGKFLLVEERDKQSQRLVLNQPAGHVESDEDLIAAIERELFEETGLVLTADGWLGISQLVAGNGHRYVRVNFYFEPDALPSGHQPQDADILALHWLTLEELAAHALPERSQLVSDAILQYQQGVRLPLALIKSPVSSVSASKTVL</sequence>
<gene>
    <name evidence="4" type="ORF">EOE67_02710</name>
</gene>
<dbReference type="PANTHER" id="PTHR43736:SF1">
    <property type="entry name" value="DIHYDRONEOPTERIN TRIPHOSPHATE DIPHOSPHATASE"/>
    <property type="match status" value="1"/>
</dbReference>
<dbReference type="PROSITE" id="PS00893">
    <property type="entry name" value="NUDIX_BOX"/>
    <property type="match status" value="1"/>
</dbReference>
<protein>
    <submittedName>
        <fullName evidence="4">NUDIX domain-containing protein</fullName>
    </submittedName>
</protein>
<dbReference type="InterPro" id="IPR015797">
    <property type="entry name" value="NUDIX_hydrolase-like_dom_sf"/>
</dbReference>
<dbReference type="OrthoDB" id="8594221at2"/>
<keyword evidence="2" id="KW-0378">Hydrolase</keyword>
<dbReference type="PROSITE" id="PS51462">
    <property type="entry name" value="NUDIX"/>
    <property type="match status" value="1"/>
</dbReference>
<evidence type="ECO:0000256" key="2">
    <source>
        <dbReference type="ARBA" id="ARBA00022801"/>
    </source>
</evidence>
<keyword evidence="5" id="KW-1185">Reference proteome</keyword>
<dbReference type="Proteomes" id="UP000283077">
    <property type="component" value="Unassembled WGS sequence"/>
</dbReference>
<dbReference type="AlphaFoldDB" id="A0A437R338"/>
<dbReference type="EMBL" id="SACS01000002">
    <property type="protein sequence ID" value="RVU41133.1"/>
    <property type="molecule type" value="Genomic_DNA"/>
</dbReference>
<comment type="caution">
    <text evidence="4">The sequence shown here is derived from an EMBL/GenBank/DDBJ whole genome shotgun (WGS) entry which is preliminary data.</text>
</comment>
<evidence type="ECO:0000256" key="1">
    <source>
        <dbReference type="ARBA" id="ARBA00001946"/>
    </source>
</evidence>
<dbReference type="PANTHER" id="PTHR43736">
    <property type="entry name" value="ADP-RIBOSE PYROPHOSPHATASE"/>
    <property type="match status" value="1"/>
</dbReference>
<evidence type="ECO:0000259" key="3">
    <source>
        <dbReference type="PROSITE" id="PS51462"/>
    </source>
</evidence>
<feature type="domain" description="Nudix hydrolase" evidence="3">
    <location>
        <begin position="5"/>
        <end position="135"/>
    </location>
</feature>
<dbReference type="Pfam" id="PF00293">
    <property type="entry name" value="NUDIX"/>
    <property type="match status" value="1"/>
</dbReference>
<organism evidence="4 5">
    <name type="scientific">Rheinheimera riviphila</name>
    <dbReference type="NCBI Taxonomy" id="1834037"/>
    <lineage>
        <taxon>Bacteria</taxon>
        <taxon>Pseudomonadati</taxon>
        <taxon>Pseudomonadota</taxon>
        <taxon>Gammaproteobacteria</taxon>
        <taxon>Chromatiales</taxon>
        <taxon>Chromatiaceae</taxon>
        <taxon>Rheinheimera</taxon>
    </lineage>
</organism>
<proteinExistence type="predicted"/>
<reference evidence="4 5" key="1">
    <citation type="submission" date="2019-01" db="EMBL/GenBank/DDBJ databases">
        <authorList>
            <person name="Chen W.-M."/>
        </authorList>
    </citation>
    <scope>NUCLEOTIDE SEQUENCE [LARGE SCALE GENOMIC DNA]</scope>
    <source>
        <strain evidence="4 5">KYPC3</strain>
    </source>
</reference>
<comment type="cofactor">
    <cofactor evidence="1">
        <name>Mg(2+)</name>
        <dbReference type="ChEBI" id="CHEBI:18420"/>
    </cofactor>
</comment>